<organism evidence="2 3">
    <name type="scientific">Penicillium alfredii</name>
    <dbReference type="NCBI Taxonomy" id="1506179"/>
    <lineage>
        <taxon>Eukaryota</taxon>
        <taxon>Fungi</taxon>
        <taxon>Dikarya</taxon>
        <taxon>Ascomycota</taxon>
        <taxon>Pezizomycotina</taxon>
        <taxon>Eurotiomycetes</taxon>
        <taxon>Eurotiomycetidae</taxon>
        <taxon>Eurotiales</taxon>
        <taxon>Aspergillaceae</taxon>
        <taxon>Penicillium</taxon>
    </lineage>
</organism>
<protein>
    <submittedName>
        <fullName evidence="2">Uncharacterized protein</fullName>
    </submittedName>
</protein>
<proteinExistence type="predicted"/>
<dbReference type="RefSeq" id="XP_056508445.1">
    <property type="nucleotide sequence ID" value="XM_056658152.1"/>
</dbReference>
<gene>
    <name evidence="2" type="ORF">NUU61_007627</name>
</gene>
<reference evidence="2" key="1">
    <citation type="submission" date="2022-11" db="EMBL/GenBank/DDBJ databases">
        <authorList>
            <person name="Petersen C."/>
        </authorList>
    </citation>
    <scope>NUCLEOTIDE SEQUENCE</scope>
    <source>
        <strain evidence="2">IBT 34128</strain>
    </source>
</reference>
<feature type="region of interest" description="Disordered" evidence="1">
    <location>
        <begin position="348"/>
        <end position="371"/>
    </location>
</feature>
<feature type="region of interest" description="Disordered" evidence="1">
    <location>
        <begin position="117"/>
        <end position="177"/>
    </location>
</feature>
<accession>A0A9W9ER21</accession>
<keyword evidence="3" id="KW-1185">Reference proteome</keyword>
<feature type="compositionally biased region" description="Polar residues" evidence="1">
    <location>
        <begin position="357"/>
        <end position="371"/>
    </location>
</feature>
<evidence type="ECO:0000313" key="2">
    <source>
        <dbReference type="EMBL" id="KAJ5086320.1"/>
    </source>
</evidence>
<dbReference type="Proteomes" id="UP001141434">
    <property type="component" value="Unassembled WGS sequence"/>
</dbReference>
<name>A0A9W9ER21_9EURO</name>
<feature type="region of interest" description="Disordered" evidence="1">
    <location>
        <begin position="253"/>
        <end position="294"/>
    </location>
</feature>
<evidence type="ECO:0000313" key="3">
    <source>
        <dbReference type="Proteomes" id="UP001141434"/>
    </source>
</evidence>
<dbReference type="OrthoDB" id="4158841at2759"/>
<reference evidence="2" key="2">
    <citation type="journal article" date="2023" name="IMA Fungus">
        <title>Comparative genomic study of the Penicillium genus elucidates a diverse pangenome and 15 lateral gene transfer events.</title>
        <authorList>
            <person name="Petersen C."/>
            <person name="Sorensen T."/>
            <person name="Nielsen M.R."/>
            <person name="Sondergaard T.E."/>
            <person name="Sorensen J.L."/>
            <person name="Fitzpatrick D.A."/>
            <person name="Frisvad J.C."/>
            <person name="Nielsen K.L."/>
        </authorList>
    </citation>
    <scope>NUCLEOTIDE SEQUENCE</scope>
    <source>
        <strain evidence="2">IBT 34128</strain>
    </source>
</reference>
<dbReference type="GeneID" id="81397321"/>
<dbReference type="EMBL" id="JAPMSZ010000010">
    <property type="protein sequence ID" value="KAJ5086320.1"/>
    <property type="molecule type" value="Genomic_DNA"/>
</dbReference>
<feature type="compositionally biased region" description="Polar residues" evidence="1">
    <location>
        <begin position="277"/>
        <end position="292"/>
    </location>
</feature>
<comment type="caution">
    <text evidence="2">The sequence shown here is derived from an EMBL/GenBank/DDBJ whole genome shotgun (WGS) entry which is preliminary data.</text>
</comment>
<evidence type="ECO:0000256" key="1">
    <source>
        <dbReference type="SAM" id="MobiDB-lite"/>
    </source>
</evidence>
<feature type="compositionally biased region" description="Low complexity" evidence="1">
    <location>
        <begin position="138"/>
        <end position="154"/>
    </location>
</feature>
<sequence>MTRQSRSAHTERKFRATIKHGKTSDRIRTDWEKGVVAKRAGGRGVSESRSVPDFPRTAALLDRVSGDFVWCPKRVTGLAKPPPAEVITDKAEFLSLTPGTLSTLYRAIDSFVNMDTRKPTSSQRLPPPALFQGPPSHNASNISLSAPPAASSLATPSGSQPPPLHRNISPGNEAASADNRSLLSPFVSRHPSKNDVDGSDAIWEEMQSALSEVELSAVTSEHVFGEKHSEALEDLRMKQLKLAQAWARSEADEIVDSSHNPQDKEGAAATAAKRQGSVDTNTADATTEQSANRDGVSYRVLDEETEKDIIFARKRREANDRYFDRVNHGVLDVVAKLEEVAQAMRTVERESKDIWSDSDSVTTTAPSTNTG</sequence>
<dbReference type="AlphaFoldDB" id="A0A9W9ER21"/>
<dbReference type="Pfam" id="PF17242">
    <property type="entry name" value="DUF5315"/>
    <property type="match status" value="1"/>
</dbReference>